<sequence>MYMKGEGVAKDEAKAVECWELAAMRGCAESRHNLGASETKKRKYDRAARHFLIAAKMGHKDSLDVIKRMFANGVATKAQYAEALKGCHDAVEEMKSPDRDEYKKWVGM</sequence>
<accession>K0T0F2</accession>
<proteinExistence type="predicted"/>
<dbReference type="Gene3D" id="1.25.40.10">
    <property type="entry name" value="Tetratricopeptide repeat domain"/>
    <property type="match status" value="1"/>
</dbReference>
<organism evidence="1 2">
    <name type="scientific">Thalassiosira oceanica</name>
    <name type="common">Marine diatom</name>
    <dbReference type="NCBI Taxonomy" id="159749"/>
    <lineage>
        <taxon>Eukaryota</taxon>
        <taxon>Sar</taxon>
        <taxon>Stramenopiles</taxon>
        <taxon>Ochrophyta</taxon>
        <taxon>Bacillariophyta</taxon>
        <taxon>Coscinodiscophyceae</taxon>
        <taxon>Thalassiosirophycidae</taxon>
        <taxon>Thalassiosirales</taxon>
        <taxon>Thalassiosiraceae</taxon>
        <taxon>Thalassiosira</taxon>
    </lineage>
</organism>
<dbReference type="InterPro" id="IPR011990">
    <property type="entry name" value="TPR-like_helical_dom_sf"/>
</dbReference>
<dbReference type="SUPFAM" id="SSF81901">
    <property type="entry name" value="HCP-like"/>
    <property type="match status" value="1"/>
</dbReference>
<protein>
    <submittedName>
        <fullName evidence="1">Uncharacterized protein</fullName>
    </submittedName>
</protein>
<keyword evidence="2" id="KW-1185">Reference proteome</keyword>
<dbReference type="InterPro" id="IPR006597">
    <property type="entry name" value="Sel1-like"/>
</dbReference>
<dbReference type="Pfam" id="PF08238">
    <property type="entry name" value="Sel1"/>
    <property type="match status" value="2"/>
</dbReference>
<gene>
    <name evidence="1" type="ORF">THAOC_12312</name>
</gene>
<dbReference type="Proteomes" id="UP000266841">
    <property type="component" value="Unassembled WGS sequence"/>
</dbReference>
<dbReference type="OrthoDB" id="2397917at2759"/>
<comment type="caution">
    <text evidence="1">The sequence shown here is derived from an EMBL/GenBank/DDBJ whole genome shotgun (WGS) entry which is preliminary data.</text>
</comment>
<dbReference type="AlphaFoldDB" id="K0T0F2"/>
<dbReference type="EMBL" id="AGNL01014380">
    <property type="protein sequence ID" value="EJK66736.1"/>
    <property type="molecule type" value="Genomic_DNA"/>
</dbReference>
<name>K0T0F2_THAOC</name>
<evidence type="ECO:0000313" key="2">
    <source>
        <dbReference type="Proteomes" id="UP000266841"/>
    </source>
</evidence>
<evidence type="ECO:0000313" key="1">
    <source>
        <dbReference type="EMBL" id="EJK66736.1"/>
    </source>
</evidence>
<reference evidence="1 2" key="1">
    <citation type="journal article" date="2012" name="Genome Biol.">
        <title>Genome and low-iron response of an oceanic diatom adapted to chronic iron limitation.</title>
        <authorList>
            <person name="Lommer M."/>
            <person name="Specht M."/>
            <person name="Roy A.S."/>
            <person name="Kraemer L."/>
            <person name="Andreson R."/>
            <person name="Gutowska M.A."/>
            <person name="Wolf J."/>
            <person name="Bergner S.V."/>
            <person name="Schilhabel M.B."/>
            <person name="Klostermeier U.C."/>
            <person name="Beiko R.G."/>
            <person name="Rosenstiel P."/>
            <person name="Hippler M."/>
            <person name="Laroche J."/>
        </authorList>
    </citation>
    <scope>NUCLEOTIDE SEQUENCE [LARGE SCALE GENOMIC DNA]</scope>
    <source>
        <strain evidence="1 2">CCMP1005</strain>
    </source>
</reference>